<evidence type="ECO:0000313" key="2">
    <source>
        <dbReference type="EMBL" id="KAF9675374.1"/>
    </source>
</evidence>
<dbReference type="OrthoDB" id="10436921at2759"/>
<feature type="compositionally biased region" description="Polar residues" evidence="1">
    <location>
        <begin position="18"/>
        <end position="27"/>
    </location>
</feature>
<accession>A0A835JWH4</accession>
<sequence length="76" mass="8373">MEFDSFKVDGQMGHHTSHSALSRQTRLTCTTSPLQDKEELSSGMLTFHGLELLSMDPSSSSLSTTFLTPSPNLTRK</sequence>
<dbReference type="EMBL" id="JADGMS010000009">
    <property type="protein sequence ID" value="KAF9675374.1"/>
    <property type="molecule type" value="Genomic_DNA"/>
</dbReference>
<proteinExistence type="predicted"/>
<feature type="region of interest" description="Disordered" evidence="1">
    <location>
        <begin position="1"/>
        <end position="27"/>
    </location>
</feature>
<dbReference type="AlphaFoldDB" id="A0A835JWH4"/>
<dbReference type="Proteomes" id="UP000657918">
    <property type="component" value="Unassembled WGS sequence"/>
</dbReference>
<evidence type="ECO:0000256" key="1">
    <source>
        <dbReference type="SAM" id="MobiDB-lite"/>
    </source>
</evidence>
<organism evidence="2 3">
    <name type="scientific">Salix dunnii</name>
    <dbReference type="NCBI Taxonomy" id="1413687"/>
    <lineage>
        <taxon>Eukaryota</taxon>
        <taxon>Viridiplantae</taxon>
        <taxon>Streptophyta</taxon>
        <taxon>Embryophyta</taxon>
        <taxon>Tracheophyta</taxon>
        <taxon>Spermatophyta</taxon>
        <taxon>Magnoliopsida</taxon>
        <taxon>eudicotyledons</taxon>
        <taxon>Gunneridae</taxon>
        <taxon>Pentapetalae</taxon>
        <taxon>rosids</taxon>
        <taxon>fabids</taxon>
        <taxon>Malpighiales</taxon>
        <taxon>Salicaceae</taxon>
        <taxon>Saliceae</taxon>
        <taxon>Salix</taxon>
    </lineage>
</organism>
<name>A0A835JWH4_9ROSI</name>
<gene>
    <name evidence="2" type="ORF">SADUNF_Sadunf09G0025700</name>
</gene>
<evidence type="ECO:0000313" key="3">
    <source>
        <dbReference type="Proteomes" id="UP000657918"/>
    </source>
</evidence>
<protein>
    <submittedName>
        <fullName evidence="2">Uncharacterized protein</fullName>
    </submittedName>
</protein>
<comment type="caution">
    <text evidence="2">The sequence shown here is derived from an EMBL/GenBank/DDBJ whole genome shotgun (WGS) entry which is preliminary data.</text>
</comment>
<reference evidence="2 3" key="1">
    <citation type="submission" date="2020-10" db="EMBL/GenBank/DDBJ databases">
        <title>Plant Genome Project.</title>
        <authorList>
            <person name="Zhang R.-G."/>
        </authorList>
    </citation>
    <scope>NUCLEOTIDE SEQUENCE [LARGE SCALE GENOMIC DNA]</scope>
    <source>
        <strain evidence="2">FAFU-HL-1</strain>
        <tissue evidence="2">Leaf</tissue>
    </source>
</reference>
<keyword evidence="3" id="KW-1185">Reference proteome</keyword>
<feature type="region of interest" description="Disordered" evidence="1">
    <location>
        <begin position="56"/>
        <end position="76"/>
    </location>
</feature>